<dbReference type="InterPro" id="IPR011990">
    <property type="entry name" value="TPR-like_helical_dom_sf"/>
</dbReference>
<feature type="repeat" description="PPR" evidence="1">
    <location>
        <begin position="166"/>
        <end position="201"/>
    </location>
</feature>
<evidence type="ECO:0000313" key="4">
    <source>
        <dbReference type="Proteomes" id="UP000236319"/>
    </source>
</evidence>
<gene>
    <name evidence="3" type="ORF">BOVATA_015190</name>
</gene>
<keyword evidence="4" id="KW-1185">Reference proteome</keyword>
<evidence type="ECO:0000313" key="3">
    <source>
        <dbReference type="EMBL" id="GBE60026.1"/>
    </source>
</evidence>
<sequence>MQLFMAALVFTAAFKWQPAESLEPLLESNEPPYTLINFALEEDPRVDQVGANLAQSRRREWLDTQFEHLKRKQRQNKEDDTRNINKALKSIRKELGVTQMREVKPKLPKPGDEDGDSTHVGNKLDAAKLNLKNKIHRSIWLAMKRRDKPQFMQLEKQIRATGVELDGVSYTLLVHATLLFHGPGDEAMALIKEMRERGIHPSLIRFNAVRCGDTKAVTKRSE</sequence>
<dbReference type="InterPro" id="IPR002885">
    <property type="entry name" value="PPR_rpt"/>
</dbReference>
<keyword evidence="2" id="KW-0732">Signal</keyword>
<dbReference type="VEuPathDB" id="PiroplasmaDB:BOVATA_015190"/>
<accession>A0A2H6KAL8</accession>
<dbReference type="PROSITE" id="PS51375">
    <property type="entry name" value="PPR"/>
    <property type="match status" value="1"/>
</dbReference>
<evidence type="ECO:0000256" key="1">
    <source>
        <dbReference type="PROSITE-ProRule" id="PRU00708"/>
    </source>
</evidence>
<reference evidence="3 4" key="1">
    <citation type="journal article" date="2017" name="BMC Genomics">
        <title>Whole-genome assembly of Babesia ovata and comparative genomics between closely related pathogens.</title>
        <authorList>
            <person name="Yamagishi J."/>
            <person name="Asada M."/>
            <person name="Hakimi H."/>
            <person name="Tanaka T.Q."/>
            <person name="Sugimoto C."/>
            <person name="Kawazu S."/>
        </authorList>
    </citation>
    <scope>NUCLEOTIDE SEQUENCE [LARGE SCALE GENOMIC DNA]</scope>
    <source>
        <strain evidence="3 4">Miyake</strain>
    </source>
</reference>
<dbReference type="Pfam" id="PF13812">
    <property type="entry name" value="PPR_3"/>
    <property type="match status" value="1"/>
</dbReference>
<dbReference type="RefSeq" id="XP_028866269.1">
    <property type="nucleotide sequence ID" value="XM_029010436.1"/>
</dbReference>
<feature type="signal peptide" evidence="2">
    <location>
        <begin position="1"/>
        <end position="21"/>
    </location>
</feature>
<name>A0A2H6KAL8_9APIC</name>
<dbReference type="AlphaFoldDB" id="A0A2H6KAL8"/>
<dbReference type="EMBL" id="BDSA01000002">
    <property type="protein sequence ID" value="GBE60026.1"/>
    <property type="molecule type" value="Genomic_DNA"/>
</dbReference>
<dbReference type="Gene3D" id="1.25.40.10">
    <property type="entry name" value="Tetratricopeptide repeat domain"/>
    <property type="match status" value="1"/>
</dbReference>
<protein>
    <submittedName>
        <fullName evidence="3">Uncharacterized protein</fullName>
    </submittedName>
</protein>
<dbReference type="GeneID" id="39873796"/>
<comment type="caution">
    <text evidence="3">The sequence shown here is derived from an EMBL/GenBank/DDBJ whole genome shotgun (WGS) entry which is preliminary data.</text>
</comment>
<proteinExistence type="predicted"/>
<organism evidence="3 4">
    <name type="scientific">Babesia ovata</name>
    <dbReference type="NCBI Taxonomy" id="189622"/>
    <lineage>
        <taxon>Eukaryota</taxon>
        <taxon>Sar</taxon>
        <taxon>Alveolata</taxon>
        <taxon>Apicomplexa</taxon>
        <taxon>Aconoidasida</taxon>
        <taxon>Piroplasmida</taxon>
        <taxon>Babesiidae</taxon>
        <taxon>Babesia</taxon>
    </lineage>
</organism>
<dbReference type="Proteomes" id="UP000236319">
    <property type="component" value="Unassembled WGS sequence"/>
</dbReference>
<feature type="chain" id="PRO_5014162288" evidence="2">
    <location>
        <begin position="22"/>
        <end position="222"/>
    </location>
</feature>
<dbReference type="OrthoDB" id="185373at2759"/>
<evidence type="ECO:0000256" key="2">
    <source>
        <dbReference type="SAM" id="SignalP"/>
    </source>
</evidence>